<organism evidence="2 3">
    <name type="scientific">Chromobacterium fluminis</name>
    <dbReference type="NCBI Taxonomy" id="3044269"/>
    <lineage>
        <taxon>Bacteria</taxon>
        <taxon>Pseudomonadati</taxon>
        <taxon>Pseudomonadota</taxon>
        <taxon>Betaproteobacteria</taxon>
        <taxon>Neisseriales</taxon>
        <taxon>Chromobacteriaceae</taxon>
        <taxon>Chromobacterium</taxon>
    </lineage>
</organism>
<dbReference type="Gene3D" id="3.30.70.120">
    <property type="match status" value="1"/>
</dbReference>
<evidence type="ECO:0000256" key="1">
    <source>
        <dbReference type="ARBA" id="ARBA00010554"/>
    </source>
</evidence>
<proteinExistence type="inferred from homology"/>
<dbReference type="Proteomes" id="UP001515641">
    <property type="component" value="Unassembled WGS sequence"/>
</dbReference>
<dbReference type="SUPFAM" id="SSF54913">
    <property type="entry name" value="GlnB-like"/>
    <property type="match status" value="1"/>
</dbReference>
<comment type="caution">
    <text evidence="2">The sequence shown here is derived from an EMBL/GenBank/DDBJ whole genome shotgun (WGS) entry which is preliminary data.</text>
</comment>
<protein>
    <submittedName>
        <fullName evidence="2">DUF190 domain-containing protein</fullName>
    </submittedName>
</protein>
<dbReference type="InterPro" id="IPR003793">
    <property type="entry name" value="UPF0166"/>
</dbReference>
<name>A0ABX0LG64_9NEIS</name>
<dbReference type="InterPro" id="IPR015867">
    <property type="entry name" value="N-reg_PII/ATP_PRibTrfase_C"/>
</dbReference>
<dbReference type="InterPro" id="IPR011322">
    <property type="entry name" value="N-reg_PII-like_a/b"/>
</dbReference>
<dbReference type="RefSeq" id="WP_166454136.1">
    <property type="nucleotide sequence ID" value="NZ_JAAOMA010000064.1"/>
</dbReference>
<evidence type="ECO:0000313" key="2">
    <source>
        <dbReference type="EMBL" id="NHR08502.1"/>
    </source>
</evidence>
<accession>A0ABX0LG64</accession>
<reference evidence="2 3" key="1">
    <citation type="submission" date="2020-03" db="EMBL/GenBank/DDBJ databases">
        <title>Draft genome sequence of environmentally isolated cultures.</title>
        <authorList>
            <person name="Wilson H.S."/>
            <person name="De Leon M.E."/>
        </authorList>
    </citation>
    <scope>NUCLEOTIDE SEQUENCE [LARGE SCALE GENOMIC DNA]</scope>
    <source>
        <strain evidence="2 3">HSC-31F16</strain>
    </source>
</reference>
<comment type="similarity">
    <text evidence="1">Belongs to the UPF0166 family.</text>
</comment>
<evidence type="ECO:0000313" key="3">
    <source>
        <dbReference type="Proteomes" id="UP001515641"/>
    </source>
</evidence>
<keyword evidence="3" id="KW-1185">Reference proteome</keyword>
<dbReference type="EMBL" id="JAAOMA010000064">
    <property type="protein sequence ID" value="NHR08502.1"/>
    <property type="molecule type" value="Genomic_DNA"/>
</dbReference>
<sequence>MQGYQLSFFTQQDHSHDGLPLAEWIVQQARRMDIRGATLFAASEGYGRHRRLHSAHFFELADQPEEVTLVVSADEAERLLAALAAAGVKVFYVKTPVEFGVLGEEES</sequence>
<gene>
    <name evidence="2" type="ORF">HA052_25260</name>
</gene>
<dbReference type="Pfam" id="PF02641">
    <property type="entry name" value="DUF190"/>
    <property type="match status" value="1"/>
</dbReference>